<feature type="domain" description="Heparin-sulfate lyase N-terminal" evidence="6">
    <location>
        <begin position="82"/>
        <end position="339"/>
    </location>
</feature>
<dbReference type="Pfam" id="PF07940">
    <property type="entry name" value="Hepar_II_III_C"/>
    <property type="match status" value="1"/>
</dbReference>
<dbReference type="Pfam" id="PF16889">
    <property type="entry name" value="Hepar_II_III_N"/>
    <property type="match status" value="1"/>
</dbReference>
<evidence type="ECO:0000256" key="4">
    <source>
        <dbReference type="ARBA" id="ARBA00023239"/>
    </source>
</evidence>
<evidence type="ECO:0000313" key="7">
    <source>
        <dbReference type="EMBL" id="MFD0925038.1"/>
    </source>
</evidence>
<dbReference type="RefSeq" id="WP_253646982.1">
    <property type="nucleotide sequence ID" value="NZ_BAAAMO010000002.1"/>
</dbReference>
<name>A0ABW3G4U7_9NOCA</name>
<evidence type="ECO:0000256" key="1">
    <source>
        <dbReference type="ARBA" id="ARBA00004418"/>
    </source>
</evidence>
<reference evidence="8" key="1">
    <citation type="journal article" date="2019" name="Int. J. Syst. Evol. Microbiol.">
        <title>The Global Catalogue of Microorganisms (GCM) 10K type strain sequencing project: providing services to taxonomists for standard genome sequencing and annotation.</title>
        <authorList>
            <consortium name="The Broad Institute Genomics Platform"/>
            <consortium name="The Broad Institute Genome Sequencing Center for Infectious Disease"/>
            <person name="Wu L."/>
            <person name="Ma J."/>
        </authorList>
    </citation>
    <scope>NUCLEOTIDE SEQUENCE [LARGE SCALE GENOMIC DNA]</scope>
    <source>
        <strain evidence="8">CCUG 50873</strain>
    </source>
</reference>
<feature type="domain" description="Heparinase II/III-like C-terminal" evidence="5">
    <location>
        <begin position="422"/>
        <end position="608"/>
    </location>
</feature>
<evidence type="ECO:0000259" key="6">
    <source>
        <dbReference type="Pfam" id="PF16889"/>
    </source>
</evidence>
<dbReference type="Gene3D" id="2.70.98.70">
    <property type="match status" value="1"/>
</dbReference>
<dbReference type="PANTHER" id="PTHR39210:SF1">
    <property type="entry name" value="HEPARIN-SULFATE LYASE"/>
    <property type="match status" value="1"/>
</dbReference>
<dbReference type="EMBL" id="JBHTIL010000001">
    <property type="protein sequence ID" value="MFD0925038.1"/>
    <property type="molecule type" value="Genomic_DNA"/>
</dbReference>
<evidence type="ECO:0000313" key="8">
    <source>
        <dbReference type="Proteomes" id="UP001597068"/>
    </source>
</evidence>
<accession>A0ABW3G4U7</accession>
<evidence type="ECO:0000256" key="2">
    <source>
        <dbReference type="ARBA" id="ARBA00022729"/>
    </source>
</evidence>
<dbReference type="InterPro" id="IPR031680">
    <property type="entry name" value="Hepar_II_III_N"/>
</dbReference>
<keyword evidence="4" id="KW-0456">Lyase</keyword>
<organism evidence="7 8">
    <name type="scientific">Williamsia deligens</name>
    <dbReference type="NCBI Taxonomy" id="321325"/>
    <lineage>
        <taxon>Bacteria</taxon>
        <taxon>Bacillati</taxon>
        <taxon>Actinomycetota</taxon>
        <taxon>Actinomycetes</taxon>
        <taxon>Mycobacteriales</taxon>
        <taxon>Nocardiaceae</taxon>
        <taxon>Williamsia</taxon>
    </lineage>
</organism>
<keyword evidence="8" id="KW-1185">Reference proteome</keyword>
<dbReference type="SUPFAM" id="SSF48230">
    <property type="entry name" value="Chondroitin AC/alginate lyase"/>
    <property type="match status" value="1"/>
</dbReference>
<dbReference type="Proteomes" id="UP001597068">
    <property type="component" value="Unassembled WGS sequence"/>
</dbReference>
<dbReference type="InterPro" id="IPR012480">
    <property type="entry name" value="Hepar_II_III_C"/>
</dbReference>
<sequence length="720" mass="77004">MHKVTWYRRRLATMSAREIAWRVRSTVAGRLRRVVAREPAGGLPPGWTEQTARQALDALRAGRGAALLTPQRAADIAARHPEIVDEVVGAADDALAGRFTYFGYPTAHLTRPIDWGHDPIRDLRWPDLSADRIDHRTVDGDVKWIWELNRLQHLPVLAQAWLYTGDDRYADAVLDDLESWTAANPPGHGIAWRGAFEAGIRAISVVTAVAGLATAPQLTAERFAPIAQLLDASARYCVRGRSRFSSANNHLVGELAGLAATALTVPDLPGAADWERIAVAGLVAEADRQILPDGVGAEQAIGYQIFTAELFVVVACLLADRGREVPSALVATIDRGAGFLRDLGAPTPRIGDDDEGVALRWGAEPVRTVAHHLDLVAGIHDGAAPAGAPTTAAREWMAATIAGARLAPDAAASSAVHGVDGSVWFPDGGLVVLRRPGRRVTVDVAPLGYLAIAAHGHADALAITVADDDGEIVEDPGTGSYYGHPAWREVLRGTAAHATVTVDGRDQSDMGGPFLWTRHARVRVRAVDLDAGVVDAEHYGYDDGPDGVVHRRWVITPPDDVLPGVLVVDRVTGAGLHTVTSTFPLAPAIDIDPDDARDSPTIGLRRGDTSVGFITSAATVPIRPWRVRGDESTHRGWSSARLEQRTPAWWVGVDSSERVRAVSSASFIAVTKGSALRCELSLSDDGSLIRVHLLCEGVRRECVVDTHGDGRVAFTIEASS</sequence>
<keyword evidence="3" id="KW-0574">Periplasm</keyword>
<keyword evidence="2" id="KW-0732">Signal</keyword>
<protein>
    <submittedName>
        <fullName evidence="7">Heparinase II/III family protein</fullName>
    </submittedName>
</protein>
<comment type="caution">
    <text evidence="7">The sequence shown here is derived from an EMBL/GenBank/DDBJ whole genome shotgun (WGS) entry which is preliminary data.</text>
</comment>
<evidence type="ECO:0000256" key="3">
    <source>
        <dbReference type="ARBA" id="ARBA00022764"/>
    </source>
</evidence>
<gene>
    <name evidence="7" type="ORF">ACFQ04_04735</name>
</gene>
<dbReference type="Gene3D" id="1.50.10.100">
    <property type="entry name" value="Chondroitin AC/alginate lyase"/>
    <property type="match status" value="1"/>
</dbReference>
<comment type="subcellular location">
    <subcellularLocation>
        <location evidence="1">Periplasm</location>
    </subcellularLocation>
</comment>
<proteinExistence type="predicted"/>
<evidence type="ECO:0000259" key="5">
    <source>
        <dbReference type="Pfam" id="PF07940"/>
    </source>
</evidence>
<dbReference type="PANTHER" id="PTHR39210">
    <property type="entry name" value="HEPARIN-SULFATE LYASE"/>
    <property type="match status" value="1"/>
</dbReference>
<dbReference type="InterPro" id="IPR008929">
    <property type="entry name" value="Chondroitin_lyas"/>
</dbReference>